<dbReference type="AlphaFoldDB" id="A0A7W9JKG6"/>
<keyword evidence="5 8" id="KW-1133">Transmembrane helix</keyword>
<sequence>MSTPPSPPHGEPDETMVSDAWTVLSNVNEWVKHAETKLGVVLAFLGVLAAGLITLAIEVGRPSLVMAILEWIAGGLLLLGMGCASKGLLPQFVHESDETKMNPLYYGDVRRHFAAEPAKYAAHLRSALSGPQVMTDHVAHQIVANSKVAVRKYTWANRAILIGYLSLLTTGALVLGLVLGW</sequence>
<dbReference type="GO" id="GO:0051607">
    <property type="term" value="P:defense response to virus"/>
    <property type="evidence" value="ECO:0007669"/>
    <property type="project" value="UniProtKB-KW"/>
</dbReference>
<protein>
    <recommendedName>
        <fullName evidence="9">Pycsar effector protein domain-containing protein</fullName>
    </recommendedName>
</protein>
<keyword evidence="7 8" id="KW-0472">Membrane</keyword>
<name>A0A7W9JKG6_9MICC</name>
<dbReference type="GO" id="GO:0005886">
    <property type="term" value="C:plasma membrane"/>
    <property type="evidence" value="ECO:0007669"/>
    <property type="project" value="UniProtKB-SubCell"/>
</dbReference>
<evidence type="ECO:0000256" key="2">
    <source>
        <dbReference type="ARBA" id="ARBA00022475"/>
    </source>
</evidence>
<dbReference type="RefSeq" id="WP_184173140.1">
    <property type="nucleotide sequence ID" value="NZ_BAABAG010000017.1"/>
</dbReference>
<evidence type="ECO:0000256" key="1">
    <source>
        <dbReference type="ARBA" id="ARBA00004236"/>
    </source>
</evidence>
<evidence type="ECO:0000313" key="11">
    <source>
        <dbReference type="Proteomes" id="UP000567246"/>
    </source>
</evidence>
<feature type="transmembrane region" description="Helical" evidence="8">
    <location>
        <begin position="159"/>
        <end position="179"/>
    </location>
</feature>
<evidence type="ECO:0000256" key="5">
    <source>
        <dbReference type="ARBA" id="ARBA00022989"/>
    </source>
</evidence>
<comment type="subcellular location">
    <subcellularLocation>
        <location evidence="1">Cell membrane</location>
    </subcellularLocation>
</comment>
<evidence type="ECO:0000256" key="6">
    <source>
        <dbReference type="ARBA" id="ARBA00023118"/>
    </source>
</evidence>
<keyword evidence="6" id="KW-0051">Antiviral defense</keyword>
<dbReference type="InterPro" id="IPR043760">
    <property type="entry name" value="PycTM_dom"/>
</dbReference>
<accession>A0A7W9JKG6</accession>
<keyword evidence="2" id="KW-1003">Cell membrane</keyword>
<evidence type="ECO:0000256" key="3">
    <source>
        <dbReference type="ARBA" id="ARBA00022692"/>
    </source>
</evidence>
<comment type="caution">
    <text evidence="10">The sequence shown here is derived from an EMBL/GenBank/DDBJ whole genome shotgun (WGS) entry which is preliminary data.</text>
</comment>
<feature type="transmembrane region" description="Helical" evidence="8">
    <location>
        <begin position="63"/>
        <end position="84"/>
    </location>
</feature>
<proteinExistence type="predicted"/>
<keyword evidence="11" id="KW-1185">Reference proteome</keyword>
<feature type="domain" description="Pycsar effector protein" evidence="9">
    <location>
        <begin position="20"/>
        <end position="177"/>
    </location>
</feature>
<evidence type="ECO:0000256" key="4">
    <source>
        <dbReference type="ARBA" id="ARBA00022741"/>
    </source>
</evidence>
<dbReference type="EMBL" id="JACHMW010000001">
    <property type="protein sequence ID" value="MBB5849532.1"/>
    <property type="molecule type" value="Genomic_DNA"/>
</dbReference>
<dbReference type="Proteomes" id="UP000567246">
    <property type="component" value="Unassembled WGS sequence"/>
</dbReference>
<dbReference type="Pfam" id="PF18967">
    <property type="entry name" value="PycTM"/>
    <property type="match status" value="1"/>
</dbReference>
<reference evidence="10 11" key="1">
    <citation type="submission" date="2020-08" db="EMBL/GenBank/DDBJ databases">
        <title>Sequencing the genomes of 1000 actinobacteria strains.</title>
        <authorList>
            <person name="Klenk H.-P."/>
        </authorList>
    </citation>
    <scope>NUCLEOTIDE SEQUENCE [LARGE SCALE GENOMIC DNA]</scope>
    <source>
        <strain evidence="10 11">DSM 17945</strain>
    </source>
</reference>
<feature type="transmembrane region" description="Helical" evidence="8">
    <location>
        <begin position="38"/>
        <end position="57"/>
    </location>
</feature>
<dbReference type="GO" id="GO:0000166">
    <property type="term" value="F:nucleotide binding"/>
    <property type="evidence" value="ECO:0007669"/>
    <property type="project" value="UniProtKB-KW"/>
</dbReference>
<keyword evidence="4" id="KW-0547">Nucleotide-binding</keyword>
<evidence type="ECO:0000256" key="8">
    <source>
        <dbReference type="SAM" id="Phobius"/>
    </source>
</evidence>
<evidence type="ECO:0000259" key="9">
    <source>
        <dbReference type="Pfam" id="PF18967"/>
    </source>
</evidence>
<gene>
    <name evidence="10" type="ORF">HDA33_002096</name>
</gene>
<keyword evidence="3 8" id="KW-0812">Transmembrane</keyword>
<organism evidence="10 11">
    <name type="scientific">Micrococcus endophyticus</name>
    <dbReference type="NCBI Taxonomy" id="455343"/>
    <lineage>
        <taxon>Bacteria</taxon>
        <taxon>Bacillati</taxon>
        <taxon>Actinomycetota</taxon>
        <taxon>Actinomycetes</taxon>
        <taxon>Micrococcales</taxon>
        <taxon>Micrococcaceae</taxon>
        <taxon>Micrococcus</taxon>
    </lineage>
</organism>
<evidence type="ECO:0000256" key="7">
    <source>
        <dbReference type="ARBA" id="ARBA00023136"/>
    </source>
</evidence>
<evidence type="ECO:0000313" key="10">
    <source>
        <dbReference type="EMBL" id="MBB5849532.1"/>
    </source>
</evidence>